<dbReference type="Proteomes" id="UP000464620">
    <property type="component" value="Chromosome B09"/>
</dbReference>
<organism evidence="2 3">
    <name type="scientific">Arachis hypogaea</name>
    <name type="common">Peanut</name>
    <dbReference type="NCBI Taxonomy" id="3818"/>
    <lineage>
        <taxon>Eukaryota</taxon>
        <taxon>Viridiplantae</taxon>
        <taxon>Streptophyta</taxon>
        <taxon>Embryophyta</taxon>
        <taxon>Tracheophyta</taxon>
        <taxon>Spermatophyta</taxon>
        <taxon>Magnoliopsida</taxon>
        <taxon>eudicotyledons</taxon>
        <taxon>Gunneridae</taxon>
        <taxon>Pentapetalae</taxon>
        <taxon>rosids</taxon>
        <taxon>fabids</taxon>
        <taxon>Fabales</taxon>
        <taxon>Fabaceae</taxon>
        <taxon>Papilionoideae</taxon>
        <taxon>50 kb inversion clade</taxon>
        <taxon>dalbergioids sensu lato</taxon>
        <taxon>Dalbergieae</taxon>
        <taxon>Pterocarpus clade</taxon>
        <taxon>Arachis</taxon>
    </lineage>
</organism>
<feature type="compositionally biased region" description="Basic and acidic residues" evidence="1">
    <location>
        <begin position="1"/>
        <end position="11"/>
    </location>
</feature>
<protein>
    <submittedName>
        <fullName evidence="2">Uncharacterized protein</fullName>
    </submittedName>
</protein>
<evidence type="ECO:0000313" key="2">
    <source>
        <dbReference type="EMBL" id="QHN76198.1"/>
    </source>
</evidence>
<evidence type="ECO:0000313" key="3">
    <source>
        <dbReference type="Proteomes" id="UP000464620"/>
    </source>
</evidence>
<feature type="region of interest" description="Disordered" evidence="1">
    <location>
        <begin position="1"/>
        <end position="49"/>
    </location>
</feature>
<dbReference type="AlphaFoldDB" id="A0A6B9V726"/>
<name>A0A6B9V726_ARAHY</name>
<evidence type="ECO:0000256" key="1">
    <source>
        <dbReference type="SAM" id="MobiDB-lite"/>
    </source>
</evidence>
<sequence length="222" mass="24538">MSFTKKSEKAHSHAVTRHPHAGASSPRRHSSPSRRHRRPSSPLPTHHSRTPLRHWRIVAPLHPSALAVTSSSPSGRSALSIVLSSLTVVEKGVLKNRAIIMACVCNSATLRICFNLRFAYSVNKFRKRRYLKRCRNYIEAPDASVWEISGFILTIVYDAIGTLAEAVAGKLNQEISKVKEAISIANNACWALGELAVKIGNSYQAIPNSMYRDNTSKANEIV</sequence>
<reference evidence="2 3" key="1">
    <citation type="submission" date="2020-01" db="EMBL/GenBank/DDBJ databases">
        <title>Genome sequence of Arachis hypogaea, cultivar Shitouqi.</title>
        <authorList>
            <person name="Zhuang W."/>
            <person name="Chen H."/>
            <person name="Varshney R."/>
            <person name="Wang D."/>
            <person name="Ming R."/>
        </authorList>
    </citation>
    <scope>NUCLEOTIDE SEQUENCE [LARGE SCALE GENOMIC DNA]</scope>
    <source>
        <tissue evidence="2">Young leaf</tissue>
    </source>
</reference>
<accession>A0A6B9V726</accession>
<dbReference type="EMBL" id="CP031001">
    <property type="protein sequence ID" value="QHN76198.1"/>
    <property type="molecule type" value="Genomic_DNA"/>
</dbReference>
<proteinExistence type="predicted"/>
<feature type="compositionally biased region" description="Basic residues" evidence="1">
    <location>
        <begin position="12"/>
        <end position="39"/>
    </location>
</feature>
<gene>
    <name evidence="2" type="ORF">DS421_19g641770</name>
</gene>